<name>A0A0B1S6E4_OESDE</name>
<dbReference type="CDD" id="cd03127">
    <property type="entry name" value="tetraspanin_LEL"/>
    <property type="match status" value="1"/>
</dbReference>
<evidence type="ECO:0000313" key="6">
    <source>
        <dbReference type="EMBL" id="KHJ78780.1"/>
    </source>
</evidence>
<organism evidence="6 7">
    <name type="scientific">Oesophagostomum dentatum</name>
    <name type="common">Nodular worm</name>
    <dbReference type="NCBI Taxonomy" id="61180"/>
    <lineage>
        <taxon>Eukaryota</taxon>
        <taxon>Metazoa</taxon>
        <taxon>Ecdysozoa</taxon>
        <taxon>Nematoda</taxon>
        <taxon>Chromadorea</taxon>
        <taxon>Rhabditida</taxon>
        <taxon>Rhabditina</taxon>
        <taxon>Rhabditomorpha</taxon>
        <taxon>Strongyloidea</taxon>
        <taxon>Strongylidae</taxon>
        <taxon>Oesophagostomum</taxon>
    </lineage>
</organism>
<dbReference type="InterPro" id="IPR008952">
    <property type="entry name" value="Tetraspanin_EC2_sf"/>
</dbReference>
<dbReference type="GO" id="GO:0016020">
    <property type="term" value="C:membrane"/>
    <property type="evidence" value="ECO:0007669"/>
    <property type="project" value="UniProtKB-SubCell"/>
</dbReference>
<gene>
    <name evidence="6" type="ORF">OESDEN_21596</name>
</gene>
<dbReference type="Gene3D" id="1.10.1450.10">
    <property type="entry name" value="Tetraspanin"/>
    <property type="match status" value="1"/>
</dbReference>
<dbReference type="OrthoDB" id="5829140at2759"/>
<dbReference type="EMBL" id="KN609036">
    <property type="protein sequence ID" value="KHJ78780.1"/>
    <property type="molecule type" value="Genomic_DNA"/>
</dbReference>
<comment type="subcellular location">
    <subcellularLocation>
        <location evidence="1">Membrane</location>
        <topology evidence="1">Multi-pass membrane protein</topology>
    </subcellularLocation>
</comment>
<keyword evidence="4 5" id="KW-0472">Membrane</keyword>
<sequence>MVLLSCRATARRRWFFRTAAVYAFSGSILSICCFIMLELYTYMVLDRAKIITMLDEYMPVINRKALGVAVMGCMVLFIQIMSINIVRGQEVVRLRASLKTFTEKFLTMTFAIVILLFVGALCLVYANGLKSNIARGLLKIVVNYDEKADAREFIDRIQIAYNCCGINGAEDYQDLSAVNLHGIKNPLPNDRTLRGCPHEDIACLYPISCCFSVECTQYRLAELNIEGDRFHERWYKNKGNHAHQQTIAGCVAAILSSHFGLLDPKLPIFLVSLSLGLEMLGLLFAQLTLTGYMTLAESGLSDADESIAWLLPFSYPGPEDLVQVY</sequence>
<evidence type="ECO:0008006" key="8">
    <source>
        <dbReference type="Google" id="ProtNLM"/>
    </source>
</evidence>
<dbReference type="AlphaFoldDB" id="A0A0B1S6E4"/>
<evidence type="ECO:0000256" key="3">
    <source>
        <dbReference type="ARBA" id="ARBA00022989"/>
    </source>
</evidence>
<evidence type="ECO:0000256" key="2">
    <source>
        <dbReference type="ARBA" id="ARBA00022692"/>
    </source>
</evidence>
<evidence type="ECO:0000256" key="4">
    <source>
        <dbReference type="ARBA" id="ARBA00023136"/>
    </source>
</evidence>
<evidence type="ECO:0000256" key="1">
    <source>
        <dbReference type="ARBA" id="ARBA00004141"/>
    </source>
</evidence>
<dbReference type="Pfam" id="PF00335">
    <property type="entry name" value="Tetraspanin"/>
    <property type="match status" value="1"/>
</dbReference>
<accession>A0A0B1S6E4</accession>
<keyword evidence="7" id="KW-1185">Reference proteome</keyword>
<keyword evidence="3 5" id="KW-1133">Transmembrane helix</keyword>
<dbReference type="InterPro" id="IPR018499">
    <property type="entry name" value="Tetraspanin/Peripherin"/>
</dbReference>
<protein>
    <recommendedName>
        <fullName evidence="8">Tetraspanin</fullName>
    </recommendedName>
</protein>
<reference evidence="6 7" key="1">
    <citation type="submission" date="2014-03" db="EMBL/GenBank/DDBJ databases">
        <title>Draft genome of the hookworm Oesophagostomum dentatum.</title>
        <authorList>
            <person name="Mitreva M."/>
        </authorList>
    </citation>
    <scope>NUCLEOTIDE SEQUENCE [LARGE SCALE GENOMIC DNA]</scope>
    <source>
        <strain evidence="6 7">OD-Hann</strain>
    </source>
</reference>
<dbReference type="SUPFAM" id="SSF48652">
    <property type="entry name" value="Tetraspanin"/>
    <property type="match status" value="1"/>
</dbReference>
<dbReference type="Proteomes" id="UP000053660">
    <property type="component" value="Unassembled WGS sequence"/>
</dbReference>
<proteinExistence type="predicted"/>
<feature type="transmembrane region" description="Helical" evidence="5">
    <location>
        <begin position="20"/>
        <end position="45"/>
    </location>
</feature>
<evidence type="ECO:0000313" key="7">
    <source>
        <dbReference type="Proteomes" id="UP000053660"/>
    </source>
</evidence>
<evidence type="ECO:0000256" key="5">
    <source>
        <dbReference type="SAM" id="Phobius"/>
    </source>
</evidence>
<keyword evidence="2 5" id="KW-0812">Transmembrane</keyword>
<feature type="transmembrane region" description="Helical" evidence="5">
    <location>
        <begin position="105"/>
        <end position="126"/>
    </location>
</feature>
<feature type="transmembrane region" description="Helical" evidence="5">
    <location>
        <begin position="65"/>
        <end position="85"/>
    </location>
</feature>